<name>A0A1S3IUW3_LINAN</name>
<organism evidence="2 3">
    <name type="scientific">Lingula anatina</name>
    <name type="common">Brachiopod</name>
    <name type="synonym">Lingula unguis</name>
    <dbReference type="NCBI Taxonomy" id="7574"/>
    <lineage>
        <taxon>Eukaryota</taxon>
        <taxon>Metazoa</taxon>
        <taxon>Spiralia</taxon>
        <taxon>Lophotrochozoa</taxon>
        <taxon>Brachiopoda</taxon>
        <taxon>Linguliformea</taxon>
        <taxon>Lingulata</taxon>
        <taxon>Lingulida</taxon>
        <taxon>Linguloidea</taxon>
        <taxon>Lingulidae</taxon>
        <taxon>Lingula</taxon>
    </lineage>
</organism>
<reference evidence="3" key="1">
    <citation type="submission" date="2025-08" db="UniProtKB">
        <authorList>
            <consortium name="RefSeq"/>
        </authorList>
    </citation>
    <scope>IDENTIFICATION</scope>
    <source>
        <tissue evidence="3">Gonads</tissue>
    </source>
</reference>
<gene>
    <name evidence="3" type="primary">LOC106167485</name>
</gene>
<sequence length="223" mass="24096">MKMTSLMLLGVVLMVVSLYGAIGMSPPVCGDNARCCKTEPNNKTHCKNTTNENGKGMPCPKPWSCVCNEGFSGNPCLPDGFCNTDAVSVCSDLIEVPCDGTTYVFTRQYLSGGNSNFVPTLFYYINYQGDNPITVSTCNPATNYDTKLAIFDCEDLSEVQLPFANPQSCAISKDFANFFNDDNCPGFRSQIDIDQGAIDDGTYLIGVSDFGLAQGTFELSVTC</sequence>
<dbReference type="AlphaFoldDB" id="A0A1S3IUW3"/>
<evidence type="ECO:0000313" key="2">
    <source>
        <dbReference type="Proteomes" id="UP000085678"/>
    </source>
</evidence>
<dbReference type="RefSeq" id="XP_013401726.1">
    <property type="nucleotide sequence ID" value="XM_013546272.1"/>
</dbReference>
<feature type="signal peptide" evidence="1">
    <location>
        <begin position="1"/>
        <end position="23"/>
    </location>
</feature>
<dbReference type="GeneID" id="106167485"/>
<protein>
    <submittedName>
        <fullName evidence="3">Uncharacterized protein LOC106167485</fullName>
    </submittedName>
</protein>
<dbReference type="KEGG" id="lak:106167485"/>
<proteinExistence type="predicted"/>
<dbReference type="Proteomes" id="UP000085678">
    <property type="component" value="Unplaced"/>
</dbReference>
<feature type="chain" id="PRO_5010328074" evidence="1">
    <location>
        <begin position="24"/>
        <end position="223"/>
    </location>
</feature>
<keyword evidence="1" id="KW-0732">Signal</keyword>
<evidence type="ECO:0000313" key="3">
    <source>
        <dbReference type="RefSeq" id="XP_013401726.1"/>
    </source>
</evidence>
<keyword evidence="2" id="KW-1185">Reference proteome</keyword>
<dbReference type="InParanoid" id="A0A1S3IUW3"/>
<evidence type="ECO:0000256" key="1">
    <source>
        <dbReference type="SAM" id="SignalP"/>
    </source>
</evidence>
<accession>A0A1S3IUW3</accession>